<dbReference type="Pfam" id="PF07833">
    <property type="entry name" value="Cu_amine_oxidN1"/>
    <property type="match status" value="1"/>
</dbReference>
<dbReference type="Proteomes" id="UP001596047">
    <property type="component" value="Unassembled WGS sequence"/>
</dbReference>
<evidence type="ECO:0000259" key="2">
    <source>
        <dbReference type="Pfam" id="PF07833"/>
    </source>
</evidence>
<dbReference type="SUPFAM" id="SSF54427">
    <property type="entry name" value="NTF2-like"/>
    <property type="match status" value="2"/>
</dbReference>
<feature type="signal peptide" evidence="1">
    <location>
        <begin position="1"/>
        <end position="25"/>
    </location>
</feature>
<dbReference type="Gene3D" id="3.10.450.50">
    <property type="match status" value="1"/>
</dbReference>
<dbReference type="EMBL" id="JBHSOW010000110">
    <property type="protein sequence ID" value="MFC5652977.1"/>
    <property type="molecule type" value="Genomic_DNA"/>
</dbReference>
<accession>A0ABW0W438</accession>
<dbReference type="InterPro" id="IPR036582">
    <property type="entry name" value="Mao_N_sf"/>
</dbReference>
<feature type="domain" description="Copper amine oxidase-like N-terminal" evidence="2">
    <location>
        <begin position="35"/>
        <end position="142"/>
    </location>
</feature>
<evidence type="ECO:0000313" key="4">
    <source>
        <dbReference type="Proteomes" id="UP001596047"/>
    </source>
</evidence>
<dbReference type="Gene3D" id="3.30.457.10">
    <property type="entry name" value="Copper amine oxidase-like, N-terminal domain"/>
    <property type="match status" value="1"/>
</dbReference>
<keyword evidence="1" id="KW-0732">Signal</keyword>
<keyword evidence="4" id="KW-1185">Reference proteome</keyword>
<proteinExistence type="predicted"/>
<sequence length="398" mass="42846">MIKRWMIAAITAMLVLVMSAGTVSAASAPKPIHIVLNGQEVVFSVAPKAISGKTYVEFRTLFQTLGYKVDYVAATKKIKATSSVRSIEMSTSGTSALIDGKKVATNGEMKIINGRTLVGVRFIATLSAKKVEWNAAKQTVFITDIGPTAQQKAAVFQVLTKLTQAEAAGDANAFLAVFHSKSPQADGLKASIPDQFARMKTQTVILDKEIDSYSAAEAVLVTTEQTRKVSGTGFFPDNVSQMSYTLRKETNGQWAIYSAEQLSLEVLDVDSLWKQEIQAPDADQQAIKALLDAQAQAINEEDVEAYGATINQDYPGAEEDLAGLADLFASVNLKMVIEKSAIVEISEDSASILASVTVEQTDGDDIPSTRSISLMTLTKVNGKWLLDPGISDLYSEDL</sequence>
<gene>
    <name evidence="3" type="ORF">ACFPYJ_28500</name>
</gene>
<dbReference type="RefSeq" id="WP_379191639.1">
    <property type="nucleotide sequence ID" value="NZ_JBHSOW010000110.1"/>
</dbReference>
<dbReference type="SUPFAM" id="SSF55383">
    <property type="entry name" value="Copper amine oxidase, domain N"/>
    <property type="match status" value="1"/>
</dbReference>
<evidence type="ECO:0000256" key="1">
    <source>
        <dbReference type="SAM" id="SignalP"/>
    </source>
</evidence>
<dbReference type="InterPro" id="IPR012854">
    <property type="entry name" value="Cu_amine_oxidase-like_N"/>
</dbReference>
<protein>
    <submittedName>
        <fullName evidence="3">Stalk domain-containing protein</fullName>
    </submittedName>
</protein>
<feature type="chain" id="PRO_5045338552" evidence="1">
    <location>
        <begin position="26"/>
        <end position="398"/>
    </location>
</feature>
<organism evidence="3 4">
    <name type="scientific">Paenibacillus solisilvae</name>
    <dbReference type="NCBI Taxonomy" id="2486751"/>
    <lineage>
        <taxon>Bacteria</taxon>
        <taxon>Bacillati</taxon>
        <taxon>Bacillota</taxon>
        <taxon>Bacilli</taxon>
        <taxon>Bacillales</taxon>
        <taxon>Paenibacillaceae</taxon>
        <taxon>Paenibacillus</taxon>
    </lineage>
</organism>
<reference evidence="4" key="1">
    <citation type="journal article" date="2019" name="Int. J. Syst. Evol. Microbiol.">
        <title>The Global Catalogue of Microorganisms (GCM) 10K type strain sequencing project: providing services to taxonomists for standard genome sequencing and annotation.</title>
        <authorList>
            <consortium name="The Broad Institute Genomics Platform"/>
            <consortium name="The Broad Institute Genome Sequencing Center for Infectious Disease"/>
            <person name="Wu L."/>
            <person name="Ma J."/>
        </authorList>
    </citation>
    <scope>NUCLEOTIDE SEQUENCE [LARGE SCALE GENOMIC DNA]</scope>
    <source>
        <strain evidence="4">CGMCC 1.3240</strain>
    </source>
</reference>
<name>A0ABW0W438_9BACL</name>
<evidence type="ECO:0000313" key="3">
    <source>
        <dbReference type="EMBL" id="MFC5652977.1"/>
    </source>
</evidence>
<dbReference type="InterPro" id="IPR032710">
    <property type="entry name" value="NTF2-like_dom_sf"/>
</dbReference>
<comment type="caution">
    <text evidence="3">The sequence shown here is derived from an EMBL/GenBank/DDBJ whole genome shotgun (WGS) entry which is preliminary data.</text>
</comment>